<gene>
    <name evidence="3" type="ORF">TWF694_004683</name>
</gene>
<evidence type="ECO:0000313" key="3">
    <source>
        <dbReference type="EMBL" id="KAK6527702.1"/>
    </source>
</evidence>
<sequence>MIVEDLPAYHDDVVSIPDEEDGGDAQTADYTPADSSDSNTPHDGSLINVLVVGETQQGKSTLIRNLLEYAKLPDVDIKIGNGNRACTANPQDYEMEVPLRSYHLEDHIGNPIKVDKNNYSELIDYGEDDVKVVQDLPDDKVETLRFRFLDTPGLNDTEGRDAELMAAILGKVAEMKSVNAVIYVRKIDKHFGNSFHDFLGYFQRSMPSMAGGLIIVHSAYTTMKVEKFLRDGKSASELRREAFKVATGLDLAHFFMDNNPDVYSPLAVMQSFNETHNLLTHIKVQPQHPASDFRLLKTPGMQSIDMNIANALLELKRVLQTQLDEAKQSLSTAQQRVLEDEVELAKMKRQIDAITKELNQLENGPDICLGSKTVVEEYSIIGHLLLNGQLNLGGEWHEFDADCPIAYVRKSTTGRSQWLHERLRGTNWRGALSADLFASINGSATFYAKSSVKNQNEIRLLKNNKASLEDRLDYLTRRMSHDKISGDKVEKIAAGLAACDELLVTVKKDSFEMERYPTLRHIYLSTDAKLSRNDIYDFLKEYDPDVADMYVRWRS</sequence>
<accession>A0AAV9WWZ6</accession>
<feature type="coiled-coil region" evidence="1">
    <location>
        <begin position="309"/>
        <end position="364"/>
    </location>
</feature>
<feature type="compositionally biased region" description="Polar residues" evidence="2">
    <location>
        <begin position="33"/>
        <end position="42"/>
    </location>
</feature>
<evidence type="ECO:0000313" key="4">
    <source>
        <dbReference type="Proteomes" id="UP001365542"/>
    </source>
</evidence>
<evidence type="ECO:0000256" key="2">
    <source>
        <dbReference type="SAM" id="MobiDB-lite"/>
    </source>
</evidence>
<feature type="region of interest" description="Disordered" evidence="2">
    <location>
        <begin position="1"/>
        <end position="42"/>
    </location>
</feature>
<evidence type="ECO:0000256" key="1">
    <source>
        <dbReference type="SAM" id="Coils"/>
    </source>
</evidence>
<proteinExistence type="predicted"/>
<feature type="coiled-coil region" evidence="1">
    <location>
        <begin position="451"/>
        <end position="478"/>
    </location>
</feature>
<evidence type="ECO:0008006" key="5">
    <source>
        <dbReference type="Google" id="ProtNLM"/>
    </source>
</evidence>
<protein>
    <recommendedName>
        <fullName evidence="5">G domain-containing protein</fullName>
    </recommendedName>
</protein>
<keyword evidence="4" id="KW-1185">Reference proteome</keyword>
<dbReference type="InterPro" id="IPR027417">
    <property type="entry name" value="P-loop_NTPase"/>
</dbReference>
<dbReference type="EMBL" id="JAVHJO010000015">
    <property type="protein sequence ID" value="KAK6527702.1"/>
    <property type="molecule type" value="Genomic_DNA"/>
</dbReference>
<keyword evidence="1" id="KW-0175">Coiled coil</keyword>
<dbReference type="Proteomes" id="UP001365542">
    <property type="component" value="Unassembled WGS sequence"/>
</dbReference>
<comment type="caution">
    <text evidence="3">The sequence shown here is derived from an EMBL/GenBank/DDBJ whole genome shotgun (WGS) entry which is preliminary data.</text>
</comment>
<dbReference type="SUPFAM" id="SSF52540">
    <property type="entry name" value="P-loop containing nucleoside triphosphate hydrolases"/>
    <property type="match status" value="1"/>
</dbReference>
<name>A0AAV9WWZ6_9PEZI</name>
<dbReference type="Gene3D" id="3.40.50.300">
    <property type="entry name" value="P-loop containing nucleotide triphosphate hydrolases"/>
    <property type="match status" value="1"/>
</dbReference>
<dbReference type="AlphaFoldDB" id="A0AAV9WWZ6"/>
<reference evidence="3 4" key="1">
    <citation type="submission" date="2019-10" db="EMBL/GenBank/DDBJ databases">
        <authorList>
            <person name="Palmer J.M."/>
        </authorList>
    </citation>
    <scope>NUCLEOTIDE SEQUENCE [LARGE SCALE GENOMIC DNA]</scope>
    <source>
        <strain evidence="3 4">TWF694</strain>
    </source>
</reference>
<organism evidence="3 4">
    <name type="scientific">Orbilia ellipsospora</name>
    <dbReference type="NCBI Taxonomy" id="2528407"/>
    <lineage>
        <taxon>Eukaryota</taxon>
        <taxon>Fungi</taxon>
        <taxon>Dikarya</taxon>
        <taxon>Ascomycota</taxon>
        <taxon>Pezizomycotina</taxon>
        <taxon>Orbiliomycetes</taxon>
        <taxon>Orbiliales</taxon>
        <taxon>Orbiliaceae</taxon>
        <taxon>Orbilia</taxon>
    </lineage>
</organism>